<sequence>MHSWSKLKPKVYDIDELVITFYSSSQVSTMHSTMLTGAFLTIFLALSLSASGNVVTRQILDPCTGGELECCSSVLDVSTASTILGLLGIPVPTDLTGLVGFGCTPVPSILGLPIGSCSNQLECCTTPATSPGIAFGCTPVTSSI</sequence>
<accession>A0A9P5TI26</accession>
<dbReference type="SMART" id="SM00075">
    <property type="entry name" value="HYDRO"/>
    <property type="match status" value="1"/>
</dbReference>
<comment type="similarity">
    <text evidence="2 6">Belongs to the fungal hydrophobin family.</text>
</comment>
<dbReference type="Proteomes" id="UP000724874">
    <property type="component" value="Unassembled WGS sequence"/>
</dbReference>
<proteinExistence type="inferred from homology"/>
<keyword evidence="7" id="KW-1133">Transmembrane helix</keyword>
<organism evidence="8 9">
    <name type="scientific">Gymnopilus junonius</name>
    <name type="common">Spectacular rustgill mushroom</name>
    <name type="synonym">Gymnopilus spectabilis subsp. junonius</name>
    <dbReference type="NCBI Taxonomy" id="109634"/>
    <lineage>
        <taxon>Eukaryota</taxon>
        <taxon>Fungi</taxon>
        <taxon>Dikarya</taxon>
        <taxon>Basidiomycota</taxon>
        <taxon>Agaricomycotina</taxon>
        <taxon>Agaricomycetes</taxon>
        <taxon>Agaricomycetidae</taxon>
        <taxon>Agaricales</taxon>
        <taxon>Agaricineae</taxon>
        <taxon>Hymenogastraceae</taxon>
        <taxon>Gymnopilus</taxon>
    </lineage>
</organism>
<dbReference type="OrthoDB" id="4225815at2759"/>
<comment type="caution">
    <text evidence="8">The sequence shown here is derived from an EMBL/GenBank/DDBJ whole genome shotgun (WGS) entry which is preliminary data.</text>
</comment>
<dbReference type="AlphaFoldDB" id="A0A9P5TI26"/>
<evidence type="ECO:0000256" key="2">
    <source>
        <dbReference type="ARBA" id="ARBA00010446"/>
    </source>
</evidence>
<feature type="transmembrane region" description="Helical" evidence="7">
    <location>
        <begin position="30"/>
        <end position="50"/>
    </location>
</feature>
<keyword evidence="3 6" id="KW-0134">Cell wall</keyword>
<keyword evidence="5 6" id="KW-1015">Disulfide bond</keyword>
<keyword evidence="9" id="KW-1185">Reference proteome</keyword>
<dbReference type="CDD" id="cd23507">
    <property type="entry name" value="hydrophobin_I"/>
    <property type="match status" value="1"/>
</dbReference>
<evidence type="ECO:0000256" key="7">
    <source>
        <dbReference type="SAM" id="Phobius"/>
    </source>
</evidence>
<keyword evidence="6" id="KW-0732">Signal</keyword>
<evidence type="ECO:0000256" key="5">
    <source>
        <dbReference type="ARBA" id="ARBA00023157"/>
    </source>
</evidence>
<reference evidence="8" key="1">
    <citation type="submission" date="2020-11" db="EMBL/GenBank/DDBJ databases">
        <authorList>
            <consortium name="DOE Joint Genome Institute"/>
            <person name="Ahrendt S."/>
            <person name="Riley R."/>
            <person name="Andreopoulos W."/>
            <person name="LaButti K."/>
            <person name="Pangilinan J."/>
            <person name="Ruiz-duenas F.J."/>
            <person name="Barrasa J.M."/>
            <person name="Sanchez-Garcia M."/>
            <person name="Camarero S."/>
            <person name="Miyauchi S."/>
            <person name="Serrano A."/>
            <person name="Linde D."/>
            <person name="Babiker R."/>
            <person name="Drula E."/>
            <person name="Ayuso-Fernandez I."/>
            <person name="Pacheco R."/>
            <person name="Padilla G."/>
            <person name="Ferreira P."/>
            <person name="Barriuso J."/>
            <person name="Kellner H."/>
            <person name="Castanera R."/>
            <person name="Alfaro M."/>
            <person name="Ramirez L."/>
            <person name="Pisabarro A.G."/>
            <person name="Kuo A."/>
            <person name="Tritt A."/>
            <person name="Lipzen A."/>
            <person name="He G."/>
            <person name="Yan M."/>
            <person name="Ng V."/>
            <person name="Cullen D."/>
            <person name="Martin F."/>
            <person name="Rosso M.-N."/>
            <person name="Henrissat B."/>
            <person name="Hibbett D."/>
            <person name="Martinez A.T."/>
            <person name="Grigoriev I.V."/>
        </authorList>
    </citation>
    <scope>NUCLEOTIDE SEQUENCE</scope>
    <source>
        <strain evidence="8">AH 44721</strain>
    </source>
</reference>
<evidence type="ECO:0000256" key="6">
    <source>
        <dbReference type="RuleBase" id="RU365009"/>
    </source>
</evidence>
<evidence type="ECO:0000256" key="1">
    <source>
        <dbReference type="ARBA" id="ARBA00004191"/>
    </source>
</evidence>
<gene>
    <name evidence="8" type="ORF">CPB84DRAFT_1789843</name>
</gene>
<keyword evidence="7" id="KW-0472">Membrane</keyword>
<keyword evidence="7" id="KW-0812">Transmembrane</keyword>
<name>A0A9P5TI26_GYMJU</name>
<dbReference type="GO" id="GO:0005199">
    <property type="term" value="F:structural constituent of cell wall"/>
    <property type="evidence" value="ECO:0007669"/>
    <property type="project" value="InterPro"/>
</dbReference>
<dbReference type="GO" id="GO:0009277">
    <property type="term" value="C:fungal-type cell wall"/>
    <property type="evidence" value="ECO:0007669"/>
    <property type="project" value="InterPro"/>
</dbReference>
<evidence type="ECO:0000313" key="8">
    <source>
        <dbReference type="EMBL" id="KAF8883607.1"/>
    </source>
</evidence>
<evidence type="ECO:0000313" key="9">
    <source>
        <dbReference type="Proteomes" id="UP000724874"/>
    </source>
</evidence>
<protein>
    <recommendedName>
        <fullName evidence="6">Hydrophobin</fullName>
    </recommendedName>
</protein>
<dbReference type="EMBL" id="JADNYJ010000114">
    <property type="protein sequence ID" value="KAF8883607.1"/>
    <property type="molecule type" value="Genomic_DNA"/>
</dbReference>
<comment type="subcellular location">
    <subcellularLocation>
        <location evidence="1 6">Secreted</location>
        <location evidence="1 6">Cell wall</location>
    </subcellularLocation>
</comment>
<evidence type="ECO:0000256" key="3">
    <source>
        <dbReference type="ARBA" id="ARBA00022512"/>
    </source>
</evidence>
<dbReference type="InterPro" id="IPR001338">
    <property type="entry name" value="Class_I_Hydrophobin"/>
</dbReference>
<evidence type="ECO:0000256" key="4">
    <source>
        <dbReference type="ARBA" id="ARBA00022525"/>
    </source>
</evidence>
<dbReference type="Pfam" id="PF01185">
    <property type="entry name" value="Hydrophobin"/>
    <property type="match status" value="1"/>
</dbReference>
<keyword evidence="4 6" id="KW-0964">Secreted</keyword>